<proteinExistence type="predicted"/>
<accession>E3CEX6</accession>
<organism evidence="2 3">
    <name type="scientific">Streptococcus parasanguinis F0405</name>
    <dbReference type="NCBI Taxonomy" id="905067"/>
    <lineage>
        <taxon>Bacteria</taxon>
        <taxon>Bacillati</taxon>
        <taxon>Bacillota</taxon>
        <taxon>Bacilli</taxon>
        <taxon>Lactobacillales</taxon>
        <taxon>Streptococcaceae</taxon>
        <taxon>Streptococcus</taxon>
    </lineage>
</organism>
<dbReference type="EMBL" id="AEKM01000012">
    <property type="protein sequence ID" value="EFQ54783.1"/>
    <property type="molecule type" value="Genomic_DNA"/>
</dbReference>
<comment type="caution">
    <text evidence="2">The sequence shown here is derived from an EMBL/GenBank/DDBJ whole genome shotgun (WGS) entry which is preliminary data.</text>
</comment>
<dbReference type="Proteomes" id="UP000003812">
    <property type="component" value="Unassembled WGS sequence"/>
</dbReference>
<evidence type="ECO:0000259" key="1">
    <source>
        <dbReference type="Pfam" id="PF13338"/>
    </source>
</evidence>
<evidence type="ECO:0000313" key="2">
    <source>
        <dbReference type="EMBL" id="EFQ54783.1"/>
    </source>
</evidence>
<dbReference type="Pfam" id="PF13338">
    <property type="entry name" value="AbiEi_4"/>
    <property type="match status" value="1"/>
</dbReference>
<dbReference type="AlphaFoldDB" id="E3CEX6"/>
<evidence type="ECO:0000313" key="3">
    <source>
        <dbReference type="Proteomes" id="UP000003812"/>
    </source>
</evidence>
<gene>
    <name evidence="2" type="primary">abiGI</name>
    <name evidence="2" type="ORF">HMPREF9626_1736</name>
</gene>
<protein>
    <submittedName>
        <fullName evidence="2">Abortive infection protein AbiGI</fullName>
    </submittedName>
</protein>
<reference evidence="2 3" key="1">
    <citation type="submission" date="2010-10" db="EMBL/GenBank/DDBJ databases">
        <authorList>
            <person name="Durkin A.S."/>
            <person name="Madupu R."/>
            <person name="Torralba M."/>
            <person name="Gillis M."/>
            <person name="Methe B."/>
            <person name="Sutton G."/>
            <person name="Nelson K.E."/>
        </authorList>
    </citation>
    <scope>NUCLEOTIDE SEQUENCE [LARGE SCALE GENOMIC DNA]</scope>
    <source>
        <strain evidence="2 3">F0405</strain>
    </source>
</reference>
<name>E3CEX6_STRPA</name>
<sequence length="195" mass="23348">MIQKQIQEMLDHQSIIRTSDVVKKGIPKPYLNRMVENGQLIKVARGIYITDWSQYDEYAIFQLQHQKVIYSYLSALYLHGLIDVIPKYKEVTVYTGYNPHRFPKEVKRHFIQKELYEVGVTKLQTSFGNEVRVYDLERSICDLIRERQKIDVEIFSTSLKRYIQSSKKDLRKLYKYAREFHVLENVQSLMEVLYE</sequence>
<feature type="domain" description="AbiEi antitoxin N-terminal" evidence="1">
    <location>
        <begin position="10"/>
        <end position="48"/>
    </location>
</feature>
<dbReference type="InterPro" id="IPR025159">
    <property type="entry name" value="AbiEi_N"/>
</dbReference>